<dbReference type="EMBL" id="FZOO01000003">
    <property type="protein sequence ID" value="SNS36164.1"/>
    <property type="molecule type" value="Genomic_DNA"/>
</dbReference>
<dbReference type="Gene3D" id="3.30.465.10">
    <property type="match status" value="1"/>
</dbReference>
<comment type="similarity">
    <text evidence="2">Belongs to the oxygen-dependent FAD-linked oxidoreductase family.</text>
</comment>
<dbReference type="GO" id="GO:0016491">
    <property type="term" value="F:oxidoreductase activity"/>
    <property type="evidence" value="ECO:0007669"/>
    <property type="project" value="UniProtKB-KW"/>
</dbReference>
<evidence type="ECO:0000313" key="8">
    <source>
        <dbReference type="Proteomes" id="UP000198373"/>
    </source>
</evidence>
<keyword evidence="5" id="KW-0560">Oxidoreductase</keyword>
<dbReference type="AlphaFoldDB" id="A0A239DX23"/>
<dbReference type="Pfam" id="PF01565">
    <property type="entry name" value="FAD_binding_4"/>
    <property type="match status" value="1"/>
</dbReference>
<name>A0A239DX23_9ACTN</name>
<proteinExistence type="inferred from homology"/>
<dbReference type="Proteomes" id="UP000198373">
    <property type="component" value="Unassembled WGS sequence"/>
</dbReference>
<evidence type="ECO:0000256" key="1">
    <source>
        <dbReference type="ARBA" id="ARBA00001974"/>
    </source>
</evidence>
<dbReference type="GO" id="GO:0071949">
    <property type="term" value="F:FAD binding"/>
    <property type="evidence" value="ECO:0007669"/>
    <property type="project" value="InterPro"/>
</dbReference>
<dbReference type="InterPro" id="IPR016167">
    <property type="entry name" value="FAD-bd_PCMH_sub1"/>
</dbReference>
<reference evidence="8" key="1">
    <citation type="submission" date="2017-06" db="EMBL/GenBank/DDBJ databases">
        <authorList>
            <person name="Varghese N."/>
            <person name="Submissions S."/>
        </authorList>
    </citation>
    <scope>NUCLEOTIDE SEQUENCE [LARGE SCALE GENOMIC DNA]</scope>
    <source>
        <strain evidence="8">DSM 46839</strain>
    </source>
</reference>
<dbReference type="InterPro" id="IPR006094">
    <property type="entry name" value="Oxid_FAD_bind_N"/>
</dbReference>
<dbReference type="PANTHER" id="PTHR42973:SF39">
    <property type="entry name" value="FAD-BINDING PCMH-TYPE DOMAIN-CONTAINING PROTEIN"/>
    <property type="match status" value="1"/>
</dbReference>
<organism evidence="7 8">
    <name type="scientific">Geodermatophilus pulveris</name>
    <dbReference type="NCBI Taxonomy" id="1564159"/>
    <lineage>
        <taxon>Bacteria</taxon>
        <taxon>Bacillati</taxon>
        <taxon>Actinomycetota</taxon>
        <taxon>Actinomycetes</taxon>
        <taxon>Geodermatophilales</taxon>
        <taxon>Geodermatophilaceae</taxon>
        <taxon>Geodermatophilus</taxon>
    </lineage>
</organism>
<evidence type="ECO:0000313" key="7">
    <source>
        <dbReference type="EMBL" id="SNS36164.1"/>
    </source>
</evidence>
<dbReference type="RefSeq" id="WP_089305140.1">
    <property type="nucleotide sequence ID" value="NZ_FZOO01000003.1"/>
</dbReference>
<evidence type="ECO:0000256" key="5">
    <source>
        <dbReference type="ARBA" id="ARBA00023002"/>
    </source>
</evidence>
<evidence type="ECO:0000256" key="4">
    <source>
        <dbReference type="ARBA" id="ARBA00022827"/>
    </source>
</evidence>
<keyword evidence="4" id="KW-0274">FAD</keyword>
<comment type="cofactor">
    <cofactor evidence="1">
        <name>FAD</name>
        <dbReference type="ChEBI" id="CHEBI:57692"/>
    </cofactor>
</comment>
<feature type="domain" description="FAD-binding PCMH-type" evidence="6">
    <location>
        <begin position="44"/>
        <end position="215"/>
    </location>
</feature>
<dbReference type="InterPro" id="IPR036318">
    <property type="entry name" value="FAD-bd_PCMH-like_sf"/>
</dbReference>
<keyword evidence="3" id="KW-0285">Flavoprotein</keyword>
<dbReference type="OrthoDB" id="5169292at2"/>
<dbReference type="Gene3D" id="3.30.43.10">
    <property type="entry name" value="Uridine Diphospho-n-acetylenolpyruvylglucosamine Reductase, domain 2"/>
    <property type="match status" value="1"/>
</dbReference>
<sequence length="468" mass="48189">MTQQQIATAPPSRAMGLRGLCGGSVQLPGDPAYDMARSPWNLQLRDHPAAVAYPAFPDEVAEVLRAAADAGLQVAAQGTGHGAPPLAGRLADAVLVRTSAMAELAVDADRRIVRAGAGVLWGDLADAIGRHGLAARHPSSPDVGVVGYSLGGGIGWYARALGLQCNAVTAVELVLADGTFVRATADADADLFWALRGGAVPVGVVTALEFEVFPLDTVVAGALAWDWTAVETVLPAWVRWCADAPDEVTTAFRLLEVPAVDPVPAQLRGRRIAMIDGAVLGEEAGAAELLAPLRALRPELDTVAPVPAASLVRLHLEPEGPTPAYASSALIGGLPDAAIAAVVAAVGPGSGSRLTAAELRQLGGALARRDPAGGALAALDGQFLALGLGLGGADDEWARQREEAARFLSAVQPWATGRQYLPMLDERTDTRKVFPPGVHARLSAIRDAADPGHLFVATHHAGTTGTAT</sequence>
<dbReference type="InterPro" id="IPR006093">
    <property type="entry name" value="Oxy_OxRdtase_FAD_BS"/>
</dbReference>
<dbReference type="PROSITE" id="PS00862">
    <property type="entry name" value="OX2_COVAL_FAD"/>
    <property type="match status" value="1"/>
</dbReference>
<dbReference type="InterPro" id="IPR016166">
    <property type="entry name" value="FAD-bd_PCMH"/>
</dbReference>
<dbReference type="PANTHER" id="PTHR42973">
    <property type="entry name" value="BINDING OXIDOREDUCTASE, PUTATIVE (AFU_ORTHOLOGUE AFUA_1G17690)-RELATED"/>
    <property type="match status" value="1"/>
</dbReference>
<protein>
    <submittedName>
        <fullName evidence="7">FAD/FMN-containing dehydrogenase</fullName>
    </submittedName>
</protein>
<evidence type="ECO:0000256" key="3">
    <source>
        <dbReference type="ARBA" id="ARBA00022630"/>
    </source>
</evidence>
<keyword evidence="8" id="KW-1185">Reference proteome</keyword>
<evidence type="ECO:0000259" key="6">
    <source>
        <dbReference type="PROSITE" id="PS51387"/>
    </source>
</evidence>
<dbReference type="Gene3D" id="3.40.462.20">
    <property type="match status" value="1"/>
</dbReference>
<dbReference type="InterPro" id="IPR016169">
    <property type="entry name" value="FAD-bd_PCMH_sub2"/>
</dbReference>
<dbReference type="PROSITE" id="PS51387">
    <property type="entry name" value="FAD_PCMH"/>
    <property type="match status" value="1"/>
</dbReference>
<dbReference type="SUPFAM" id="SSF56176">
    <property type="entry name" value="FAD-binding/transporter-associated domain-like"/>
    <property type="match status" value="1"/>
</dbReference>
<dbReference type="InterPro" id="IPR050416">
    <property type="entry name" value="FAD-linked_Oxidoreductase"/>
</dbReference>
<accession>A0A239DX23</accession>
<gene>
    <name evidence="7" type="ORF">SAMN06893096_103377</name>
</gene>
<evidence type="ECO:0000256" key="2">
    <source>
        <dbReference type="ARBA" id="ARBA00005466"/>
    </source>
</evidence>